<feature type="domain" description="Cation/H+ exchanger transmembrane" evidence="8">
    <location>
        <begin position="57"/>
        <end position="458"/>
    </location>
</feature>
<accession>A0A8K0JXS5</accession>
<evidence type="ECO:0000256" key="6">
    <source>
        <dbReference type="SAM" id="MobiDB-lite"/>
    </source>
</evidence>
<dbReference type="InterPro" id="IPR051843">
    <property type="entry name" value="CPA1_transporter"/>
</dbReference>
<evidence type="ECO:0000313" key="9">
    <source>
        <dbReference type="EMBL" id="KAG8223872.1"/>
    </source>
</evidence>
<dbReference type="GO" id="GO:1902600">
    <property type="term" value="P:proton transmembrane transport"/>
    <property type="evidence" value="ECO:0007669"/>
    <property type="project" value="InterPro"/>
</dbReference>
<comment type="caution">
    <text evidence="9">The sequence shown here is derived from an EMBL/GenBank/DDBJ whole genome shotgun (WGS) entry which is preliminary data.</text>
</comment>
<feature type="transmembrane region" description="Helical" evidence="7">
    <location>
        <begin position="192"/>
        <end position="216"/>
    </location>
</feature>
<feature type="transmembrane region" description="Helical" evidence="7">
    <location>
        <begin position="266"/>
        <end position="282"/>
    </location>
</feature>
<feature type="region of interest" description="Disordered" evidence="6">
    <location>
        <begin position="482"/>
        <end position="504"/>
    </location>
</feature>
<dbReference type="GO" id="GO:0015297">
    <property type="term" value="F:antiporter activity"/>
    <property type="evidence" value="ECO:0007669"/>
    <property type="project" value="InterPro"/>
</dbReference>
<dbReference type="PANTHER" id="PTHR31102:SF1">
    <property type="entry name" value="CATION_H+ EXCHANGER DOMAIN-CONTAINING PROTEIN"/>
    <property type="match status" value="1"/>
</dbReference>
<feature type="transmembrane region" description="Helical" evidence="7">
    <location>
        <begin position="75"/>
        <end position="95"/>
    </location>
</feature>
<keyword evidence="3 7" id="KW-0812">Transmembrane</keyword>
<dbReference type="InterPro" id="IPR006153">
    <property type="entry name" value="Cation/H_exchanger_TM"/>
</dbReference>
<dbReference type="GO" id="GO:0016020">
    <property type="term" value="C:membrane"/>
    <property type="evidence" value="ECO:0007669"/>
    <property type="project" value="UniProtKB-SubCell"/>
</dbReference>
<evidence type="ECO:0000256" key="1">
    <source>
        <dbReference type="ARBA" id="ARBA00004141"/>
    </source>
</evidence>
<keyword evidence="4 7" id="KW-1133">Transmembrane helix</keyword>
<evidence type="ECO:0000256" key="2">
    <source>
        <dbReference type="ARBA" id="ARBA00007367"/>
    </source>
</evidence>
<gene>
    <name evidence="9" type="ORF">J437_LFUL005436</name>
</gene>
<evidence type="ECO:0000256" key="4">
    <source>
        <dbReference type="ARBA" id="ARBA00022989"/>
    </source>
</evidence>
<feature type="transmembrane region" description="Helical" evidence="7">
    <location>
        <begin position="445"/>
        <end position="472"/>
    </location>
</feature>
<protein>
    <recommendedName>
        <fullName evidence="8">Cation/H+ exchanger transmembrane domain-containing protein</fullName>
    </recommendedName>
</protein>
<keyword evidence="10" id="KW-1185">Reference proteome</keyword>
<evidence type="ECO:0000313" key="10">
    <source>
        <dbReference type="Proteomes" id="UP000792457"/>
    </source>
</evidence>
<evidence type="ECO:0000259" key="8">
    <source>
        <dbReference type="Pfam" id="PF00999"/>
    </source>
</evidence>
<feature type="transmembrane region" description="Helical" evidence="7">
    <location>
        <begin position="316"/>
        <end position="337"/>
    </location>
</feature>
<comment type="subcellular location">
    <subcellularLocation>
        <location evidence="1">Membrane</location>
        <topology evidence="1">Multi-pass membrane protein</topology>
    </subcellularLocation>
</comment>
<dbReference type="EMBL" id="KZ308177">
    <property type="protein sequence ID" value="KAG8223872.1"/>
    <property type="molecule type" value="Genomic_DNA"/>
</dbReference>
<feature type="transmembrane region" description="Helical" evidence="7">
    <location>
        <begin position="130"/>
        <end position="151"/>
    </location>
</feature>
<feature type="transmembrane region" description="Helical" evidence="7">
    <location>
        <begin position="20"/>
        <end position="36"/>
    </location>
</feature>
<evidence type="ECO:0000256" key="5">
    <source>
        <dbReference type="ARBA" id="ARBA00023136"/>
    </source>
</evidence>
<dbReference type="Pfam" id="PF00999">
    <property type="entry name" value="Na_H_Exchanger"/>
    <property type="match status" value="1"/>
</dbReference>
<sequence>MQPAKSSWLAAKWKMGIQHAIVILLLPLLLWGILYSTVGDSAAPGGNVFALGLLFGTAALAGPVAALIRMPPLLGMLLMGIFLRNIGIFSVSGAFIEVVGVLRKIAMAVILTKGGLGLDGGALRRLSFMVLRLAFFPCLTEAATICVASHFLLGFPWLWGALLGFVIAAVSPAVVVPSLLNLKEKGYGEEKGISTLVIAASSIDDILAISAFGVVLGTIFSEGSLSEQIMHGPLEVIIGLSFGICWGMLVGLAVPKGEPKTMQLRSMLVGGGGLFAVLGSQAAGYDGAGPLACITAAFVASSCWKHYEGNEATDPVAATFSDIWLIFQPILFGLIGTEVKFSEIQLETLSYGLAVLVIGLMIRVTTCLIVTQGGILNFKEIIFVAIAWFPKATVQAAFGPVALDIARKKFDEPFPTMSINSTMTEETPLEELYDGNAILSLSAQVLTIAVLSILFTAPIGAVGIAFSGPCLLHQMVKPKEEFVSPVRRRRQQPNQPQRTDSSGR</sequence>
<dbReference type="Proteomes" id="UP000792457">
    <property type="component" value="Unassembled WGS sequence"/>
</dbReference>
<feature type="transmembrane region" description="Helical" evidence="7">
    <location>
        <begin position="382"/>
        <end position="403"/>
    </location>
</feature>
<feature type="transmembrane region" description="Helical" evidence="7">
    <location>
        <begin position="48"/>
        <end position="68"/>
    </location>
</feature>
<comment type="similarity">
    <text evidence="2">Belongs to the monovalent cation:proton antiporter 1 (CPA1) transporter (TC 2.A.36) family.</text>
</comment>
<dbReference type="OrthoDB" id="423807at2759"/>
<dbReference type="Gene3D" id="1.20.1530.20">
    <property type="match status" value="1"/>
</dbReference>
<evidence type="ECO:0000256" key="7">
    <source>
        <dbReference type="SAM" id="Phobius"/>
    </source>
</evidence>
<feature type="transmembrane region" description="Helical" evidence="7">
    <location>
        <begin position="157"/>
        <end position="180"/>
    </location>
</feature>
<organism evidence="9 10">
    <name type="scientific">Ladona fulva</name>
    <name type="common">Scarce chaser dragonfly</name>
    <name type="synonym">Libellula fulva</name>
    <dbReference type="NCBI Taxonomy" id="123851"/>
    <lineage>
        <taxon>Eukaryota</taxon>
        <taxon>Metazoa</taxon>
        <taxon>Ecdysozoa</taxon>
        <taxon>Arthropoda</taxon>
        <taxon>Hexapoda</taxon>
        <taxon>Insecta</taxon>
        <taxon>Pterygota</taxon>
        <taxon>Palaeoptera</taxon>
        <taxon>Odonata</taxon>
        <taxon>Epiprocta</taxon>
        <taxon>Anisoptera</taxon>
        <taxon>Libelluloidea</taxon>
        <taxon>Libellulidae</taxon>
        <taxon>Ladona</taxon>
    </lineage>
</organism>
<reference evidence="9" key="2">
    <citation type="submission" date="2017-10" db="EMBL/GenBank/DDBJ databases">
        <title>Ladona fulva Genome sequencing and assembly.</title>
        <authorList>
            <person name="Murali S."/>
            <person name="Richards S."/>
            <person name="Bandaranaike D."/>
            <person name="Bellair M."/>
            <person name="Blankenburg K."/>
            <person name="Chao H."/>
            <person name="Dinh H."/>
            <person name="Doddapaneni H."/>
            <person name="Dugan-Rocha S."/>
            <person name="Elkadiri S."/>
            <person name="Gnanaolivu R."/>
            <person name="Hernandez B."/>
            <person name="Skinner E."/>
            <person name="Javaid M."/>
            <person name="Lee S."/>
            <person name="Li M."/>
            <person name="Ming W."/>
            <person name="Munidasa M."/>
            <person name="Muniz J."/>
            <person name="Nguyen L."/>
            <person name="Hughes D."/>
            <person name="Osuji N."/>
            <person name="Pu L.-L."/>
            <person name="Puazo M."/>
            <person name="Qu C."/>
            <person name="Quiroz J."/>
            <person name="Raj R."/>
            <person name="Weissenberger G."/>
            <person name="Xin Y."/>
            <person name="Zou X."/>
            <person name="Han Y."/>
            <person name="Worley K."/>
            <person name="Muzny D."/>
            <person name="Gibbs R."/>
        </authorList>
    </citation>
    <scope>NUCLEOTIDE SEQUENCE</scope>
    <source>
        <strain evidence="9">Sampled in the wild</strain>
    </source>
</reference>
<keyword evidence="5 7" id="KW-0472">Membrane</keyword>
<proteinExistence type="inferred from homology"/>
<dbReference type="InterPro" id="IPR038770">
    <property type="entry name" value="Na+/solute_symporter_sf"/>
</dbReference>
<feature type="transmembrane region" description="Helical" evidence="7">
    <location>
        <begin position="349"/>
        <end position="370"/>
    </location>
</feature>
<name>A0A8K0JXS5_LADFU</name>
<evidence type="ECO:0000256" key="3">
    <source>
        <dbReference type="ARBA" id="ARBA00022692"/>
    </source>
</evidence>
<dbReference type="AlphaFoldDB" id="A0A8K0JXS5"/>
<feature type="transmembrane region" description="Helical" evidence="7">
    <location>
        <begin position="236"/>
        <end position="254"/>
    </location>
</feature>
<dbReference type="PANTHER" id="PTHR31102">
    <property type="match status" value="1"/>
</dbReference>
<reference evidence="9" key="1">
    <citation type="submission" date="2013-04" db="EMBL/GenBank/DDBJ databases">
        <authorList>
            <person name="Qu J."/>
            <person name="Murali S.C."/>
            <person name="Bandaranaike D."/>
            <person name="Bellair M."/>
            <person name="Blankenburg K."/>
            <person name="Chao H."/>
            <person name="Dinh H."/>
            <person name="Doddapaneni H."/>
            <person name="Downs B."/>
            <person name="Dugan-Rocha S."/>
            <person name="Elkadiri S."/>
            <person name="Gnanaolivu R.D."/>
            <person name="Hernandez B."/>
            <person name="Javaid M."/>
            <person name="Jayaseelan J.C."/>
            <person name="Lee S."/>
            <person name="Li M."/>
            <person name="Ming W."/>
            <person name="Munidasa M."/>
            <person name="Muniz J."/>
            <person name="Nguyen L."/>
            <person name="Ongeri F."/>
            <person name="Osuji N."/>
            <person name="Pu L.-L."/>
            <person name="Puazo M."/>
            <person name="Qu C."/>
            <person name="Quiroz J."/>
            <person name="Raj R."/>
            <person name="Weissenberger G."/>
            <person name="Xin Y."/>
            <person name="Zou X."/>
            <person name="Han Y."/>
            <person name="Richards S."/>
            <person name="Worley K."/>
            <person name="Muzny D."/>
            <person name="Gibbs R."/>
        </authorList>
    </citation>
    <scope>NUCLEOTIDE SEQUENCE</scope>
    <source>
        <strain evidence="9">Sampled in the wild</strain>
    </source>
</reference>